<protein>
    <submittedName>
        <fullName evidence="5">Isomerase</fullName>
    </submittedName>
    <submittedName>
        <fullName evidence="4">PhzF family phenazine biosynthesis protein</fullName>
    </submittedName>
</protein>
<reference evidence="4 7" key="2">
    <citation type="submission" date="2019-04" db="EMBL/GenBank/DDBJ databases">
        <title>Isolation and culture of sulfate reducing bacteria from the cold seep of the South China Sea.</title>
        <authorList>
            <person name="Sun C."/>
            <person name="Liu R."/>
        </authorList>
    </citation>
    <scope>NUCLEOTIDE SEQUENCE [LARGE SCALE GENOMIC DNA]</scope>
    <source>
        <strain evidence="4 7">CS1</strain>
    </source>
</reference>
<dbReference type="PIRSF" id="PIRSF016184">
    <property type="entry name" value="PhzC_PhzF"/>
    <property type="match status" value="1"/>
</dbReference>
<keyword evidence="7" id="KW-1185">Reference proteome</keyword>
<dbReference type="EMBL" id="CP039543">
    <property type="protein sequence ID" value="QJT09664.1"/>
    <property type="molecule type" value="Genomic_DNA"/>
</dbReference>
<evidence type="ECO:0000313" key="7">
    <source>
        <dbReference type="Proteomes" id="UP000503251"/>
    </source>
</evidence>
<evidence type="ECO:0000256" key="2">
    <source>
        <dbReference type="ARBA" id="ARBA00023235"/>
    </source>
</evidence>
<dbReference type="GO" id="GO:0005737">
    <property type="term" value="C:cytoplasm"/>
    <property type="evidence" value="ECO:0007669"/>
    <property type="project" value="TreeGrafter"/>
</dbReference>
<evidence type="ECO:0000313" key="5">
    <source>
        <dbReference type="EMBL" id="TVM31071.1"/>
    </source>
</evidence>
<dbReference type="Gene3D" id="3.10.310.10">
    <property type="entry name" value="Diaminopimelate Epimerase, Chain A, domain 1"/>
    <property type="match status" value="2"/>
</dbReference>
<dbReference type="PANTHER" id="PTHR13774:SF17">
    <property type="entry name" value="PHENAZINE BIOSYNTHESIS-LIKE DOMAIN-CONTAINING PROTEIN"/>
    <property type="match status" value="1"/>
</dbReference>
<name>A0A6P1ZBT9_9BACT</name>
<dbReference type="AlphaFoldDB" id="A0A6P1ZBT9"/>
<dbReference type="OrthoDB" id="9788221at2"/>
<evidence type="ECO:0000256" key="3">
    <source>
        <dbReference type="PIRSR" id="PIRSR016184-1"/>
    </source>
</evidence>
<dbReference type="Proteomes" id="UP000434052">
    <property type="component" value="Unassembled WGS sequence"/>
</dbReference>
<dbReference type="EMBL" id="QMIF01000018">
    <property type="protein sequence ID" value="TVM31071.1"/>
    <property type="molecule type" value="Genomic_DNA"/>
</dbReference>
<comment type="similarity">
    <text evidence="1">Belongs to the PhzF family.</text>
</comment>
<reference evidence="5 6" key="1">
    <citation type="submission" date="2018-06" db="EMBL/GenBank/DDBJ databases">
        <title>Complete genome of Desulfovibrio marinus P48SEP.</title>
        <authorList>
            <person name="Crispim J.S."/>
            <person name="Vidigal P.M.P."/>
            <person name="Silva L.C.F."/>
            <person name="Araujo L.C."/>
            <person name="Laguardia C.N."/>
            <person name="Dias R.S."/>
            <person name="Sousa M.P."/>
            <person name="Paula S.O."/>
            <person name="Silva C."/>
        </authorList>
    </citation>
    <scope>NUCLEOTIDE SEQUENCE [LARGE SCALE GENOMIC DNA]</scope>
    <source>
        <strain evidence="5 6">P48SEP</strain>
    </source>
</reference>
<dbReference type="RefSeq" id="WP_144307083.1">
    <property type="nucleotide sequence ID" value="NZ_CP039543.1"/>
</dbReference>
<dbReference type="PANTHER" id="PTHR13774">
    <property type="entry name" value="PHENAZINE BIOSYNTHESIS PROTEIN"/>
    <property type="match status" value="1"/>
</dbReference>
<dbReference type="GO" id="GO:0016853">
    <property type="term" value="F:isomerase activity"/>
    <property type="evidence" value="ECO:0007669"/>
    <property type="project" value="UniProtKB-KW"/>
</dbReference>
<proteinExistence type="inferred from homology"/>
<evidence type="ECO:0000313" key="4">
    <source>
        <dbReference type="EMBL" id="QJT09664.1"/>
    </source>
</evidence>
<keyword evidence="2 5" id="KW-0413">Isomerase</keyword>
<evidence type="ECO:0000313" key="6">
    <source>
        <dbReference type="Proteomes" id="UP000434052"/>
    </source>
</evidence>
<accession>A0A6P1ZBT9</accession>
<sequence>MDIAIYQVDAFTSSIFGGNPAAVCPLESWLDKSMMLAIAAENNLSETAFFAPQGKDFAIRWFTPTTEVELCGHATLASAHVLISQMGYSDPVIRFHSASGPLSVEYTDDGLLALDFPAWEPGPITDGDGDVSTMVAALGGVQPVEVLAARDYLVVLENEEQVRAVAPDMQALTPLKPVIVTAPGKDRAVDFVSRVFAPSHGVAEDPVTGSAHTQLTPYWAKRLGKSTMRARQVSARGGELLCTLNGDRVSMAGDAVLYMSGTITIPG</sequence>
<feature type="active site" evidence="3">
    <location>
        <position position="46"/>
    </location>
</feature>
<dbReference type="NCBIfam" id="TIGR00654">
    <property type="entry name" value="PhzF_family"/>
    <property type="match status" value="1"/>
</dbReference>
<evidence type="ECO:0000256" key="1">
    <source>
        <dbReference type="ARBA" id="ARBA00008270"/>
    </source>
</evidence>
<gene>
    <name evidence="5" type="ORF">DQK91_19510</name>
    <name evidence="4" type="ORF">E8L03_12285</name>
</gene>
<dbReference type="SUPFAM" id="SSF54506">
    <property type="entry name" value="Diaminopimelate epimerase-like"/>
    <property type="match status" value="1"/>
</dbReference>
<dbReference type="Proteomes" id="UP000503251">
    <property type="component" value="Chromosome"/>
</dbReference>
<dbReference type="InterPro" id="IPR003719">
    <property type="entry name" value="Phenazine_PhzF-like"/>
</dbReference>
<dbReference type="Pfam" id="PF02567">
    <property type="entry name" value="PhzC-PhzF"/>
    <property type="match status" value="1"/>
</dbReference>
<organism evidence="5 6">
    <name type="scientific">Oceanidesulfovibrio marinus</name>
    <dbReference type="NCBI Taxonomy" id="370038"/>
    <lineage>
        <taxon>Bacteria</taxon>
        <taxon>Pseudomonadati</taxon>
        <taxon>Thermodesulfobacteriota</taxon>
        <taxon>Desulfovibrionia</taxon>
        <taxon>Desulfovibrionales</taxon>
        <taxon>Desulfovibrionaceae</taxon>
        <taxon>Oceanidesulfovibrio</taxon>
    </lineage>
</organism>